<evidence type="ECO:0000313" key="3">
    <source>
        <dbReference type="EMBL" id="PZC70790.1"/>
    </source>
</evidence>
<dbReference type="EMBL" id="KZ150463">
    <property type="protein sequence ID" value="PZC70790.1"/>
    <property type="molecule type" value="Genomic_DNA"/>
</dbReference>
<proteinExistence type="predicted"/>
<name>A0A2W1BD05_HELAM</name>
<reference evidence="3 4" key="1">
    <citation type="journal article" date="2017" name="BMC Biol.">
        <title>Genomic innovations, transcriptional plasticity and gene loss underlying the evolution and divergence of two highly polyphagous and invasive Helicoverpa pest species.</title>
        <authorList>
            <person name="Pearce S.L."/>
            <person name="Clarke D.F."/>
            <person name="East P.D."/>
            <person name="Elfekih S."/>
            <person name="Gordon K.H."/>
            <person name="Jermiin L.S."/>
            <person name="McGaughran A."/>
            <person name="Oakeshott J.G."/>
            <person name="Papanikolaou A."/>
            <person name="Perera O.P."/>
            <person name="Rane R.V."/>
            <person name="Richards S."/>
            <person name="Tay W.T."/>
            <person name="Walsh T.K."/>
            <person name="Anderson A."/>
            <person name="Anderson C.J."/>
            <person name="Asgari S."/>
            <person name="Board P.G."/>
            <person name="Bretschneider A."/>
            <person name="Campbell P.M."/>
            <person name="Chertemps T."/>
            <person name="Christeller J.T."/>
            <person name="Coppin C.W."/>
            <person name="Downes S.J."/>
            <person name="Duan G."/>
            <person name="Farnsworth C.A."/>
            <person name="Good R.T."/>
            <person name="Han L.B."/>
            <person name="Han Y.C."/>
            <person name="Hatje K."/>
            <person name="Horne I."/>
            <person name="Huang Y.P."/>
            <person name="Hughes D.S."/>
            <person name="Jacquin-Joly E."/>
            <person name="James W."/>
            <person name="Jhangiani S."/>
            <person name="Kollmar M."/>
            <person name="Kuwar S.S."/>
            <person name="Li S."/>
            <person name="Liu N.Y."/>
            <person name="Maibeche M.T."/>
            <person name="Miller J.R."/>
            <person name="Montagne N."/>
            <person name="Perry T."/>
            <person name="Qu J."/>
            <person name="Song S.V."/>
            <person name="Sutton G.G."/>
            <person name="Vogel H."/>
            <person name="Walenz B.P."/>
            <person name="Xu W."/>
            <person name="Zhang H.J."/>
            <person name="Zou Z."/>
            <person name="Batterham P."/>
            <person name="Edwards O.R."/>
            <person name="Feyereisen R."/>
            <person name="Gibbs R.A."/>
            <person name="Heckel D.G."/>
            <person name="McGrath A."/>
            <person name="Robin C."/>
            <person name="Scherer S.E."/>
            <person name="Worley K.C."/>
            <person name="Wu Y.D."/>
        </authorList>
    </citation>
    <scope>NUCLEOTIDE SEQUENCE [LARGE SCALE GENOMIC DNA]</scope>
    <source>
        <strain evidence="3">Harm_GR_Male_#8</strain>
        <tissue evidence="3">Whole organism</tissue>
    </source>
</reference>
<feature type="signal peptide" evidence="2">
    <location>
        <begin position="1"/>
        <end position="25"/>
    </location>
</feature>
<gene>
    <name evidence="3" type="primary">HaOG214899</name>
    <name evidence="3" type="ORF">B5X24_HaOG214899</name>
</gene>
<accession>A0A2W1BD05</accession>
<evidence type="ECO:0000256" key="1">
    <source>
        <dbReference type="SAM" id="MobiDB-lite"/>
    </source>
</evidence>
<sequence length="123" mass="14622">MILLRMDKVAVILILCAFAVYPATSVHVQHVGKHSISKILNEVLYKKTPIYVYLADDRQSPKNNYNSEEFYNNNDYQDDRRRNDYDRNEFFDIKDVTKKKMTELKNQILNLKLLEMANRMSDK</sequence>
<keyword evidence="2" id="KW-0732">Signal</keyword>
<evidence type="ECO:0000256" key="2">
    <source>
        <dbReference type="SAM" id="SignalP"/>
    </source>
</evidence>
<feature type="compositionally biased region" description="Low complexity" evidence="1">
    <location>
        <begin position="63"/>
        <end position="75"/>
    </location>
</feature>
<dbReference type="AlphaFoldDB" id="A0A2W1BD05"/>
<dbReference type="Proteomes" id="UP000249218">
    <property type="component" value="Unassembled WGS sequence"/>
</dbReference>
<feature type="region of interest" description="Disordered" evidence="1">
    <location>
        <begin position="59"/>
        <end position="83"/>
    </location>
</feature>
<organism evidence="3 4">
    <name type="scientific">Helicoverpa armigera</name>
    <name type="common">Cotton bollworm</name>
    <name type="synonym">Heliothis armigera</name>
    <dbReference type="NCBI Taxonomy" id="29058"/>
    <lineage>
        <taxon>Eukaryota</taxon>
        <taxon>Metazoa</taxon>
        <taxon>Ecdysozoa</taxon>
        <taxon>Arthropoda</taxon>
        <taxon>Hexapoda</taxon>
        <taxon>Insecta</taxon>
        <taxon>Pterygota</taxon>
        <taxon>Neoptera</taxon>
        <taxon>Endopterygota</taxon>
        <taxon>Lepidoptera</taxon>
        <taxon>Glossata</taxon>
        <taxon>Ditrysia</taxon>
        <taxon>Noctuoidea</taxon>
        <taxon>Noctuidae</taxon>
        <taxon>Heliothinae</taxon>
        <taxon>Helicoverpa</taxon>
    </lineage>
</organism>
<keyword evidence="4" id="KW-1185">Reference proteome</keyword>
<protein>
    <submittedName>
        <fullName evidence="3">Uncharacterized protein</fullName>
    </submittedName>
</protein>
<evidence type="ECO:0000313" key="4">
    <source>
        <dbReference type="Proteomes" id="UP000249218"/>
    </source>
</evidence>
<feature type="chain" id="PRO_5016045589" evidence="2">
    <location>
        <begin position="26"/>
        <end position="123"/>
    </location>
</feature>